<evidence type="ECO:0000313" key="2">
    <source>
        <dbReference type="Proteomes" id="UP000613580"/>
    </source>
</evidence>
<comment type="caution">
    <text evidence="1">The sequence shown here is derived from an EMBL/GenBank/DDBJ whole genome shotgun (WGS) entry which is preliminary data.</text>
</comment>
<reference evidence="1" key="1">
    <citation type="submission" date="2020-05" db="EMBL/GenBank/DDBJ databases">
        <title>Mycena genomes resolve the evolution of fungal bioluminescence.</title>
        <authorList>
            <person name="Tsai I.J."/>
        </authorList>
    </citation>
    <scope>NUCLEOTIDE SEQUENCE</scope>
    <source>
        <strain evidence="1">110903Hualien_Pintung</strain>
    </source>
</reference>
<gene>
    <name evidence="1" type="ORF">HMN09_00711500</name>
</gene>
<accession>A0A8H6T2C2</accession>
<dbReference type="Proteomes" id="UP000613580">
    <property type="component" value="Unassembled WGS sequence"/>
</dbReference>
<dbReference type="Gene3D" id="1.25.40.180">
    <property type="match status" value="1"/>
</dbReference>
<dbReference type="InterPro" id="IPR016024">
    <property type="entry name" value="ARM-type_fold"/>
</dbReference>
<dbReference type="OrthoDB" id="3071225at2759"/>
<sequence length="312" mass="34043">MPYPTPLIHDLNMLFEPTNSPALAASPASSTSTLAADEDELPSKLDLNPHAAPFVPNSVPIRISLSPPRRQSVSLPKLPPKPVWFDAFAQGTRASSTPVHPAYATAVVTSRQSWPIEAMAELAQNFCWRAGEKVDDESPGIAPFALAVSNQFFHVFGEEPGQLFKWHLCECVVGAFIVSWDPDISSRAITYRNAPSFNYVASALAQAGFIGQLYQLDLVSGPYVSTCIVTLLKGLNSYEHIEALRALLTNAGPNFWHESGEGNATIHRFVAKFLEAVAPLRPNMSVLGRFLKPNDMGDIIKEVEQLVSKFAV</sequence>
<keyword evidence="2" id="KW-1185">Reference proteome</keyword>
<protein>
    <submittedName>
        <fullName evidence="1">Uncharacterized protein</fullName>
    </submittedName>
</protein>
<dbReference type="EMBL" id="JACAZE010000008">
    <property type="protein sequence ID" value="KAF7308622.1"/>
    <property type="molecule type" value="Genomic_DNA"/>
</dbReference>
<evidence type="ECO:0000313" key="1">
    <source>
        <dbReference type="EMBL" id="KAF7308622.1"/>
    </source>
</evidence>
<dbReference type="SUPFAM" id="SSF48371">
    <property type="entry name" value="ARM repeat"/>
    <property type="match status" value="1"/>
</dbReference>
<dbReference type="AlphaFoldDB" id="A0A8H6T2C2"/>
<proteinExistence type="predicted"/>
<name>A0A8H6T2C2_MYCCL</name>
<organism evidence="1 2">
    <name type="scientific">Mycena chlorophos</name>
    <name type="common">Agaric fungus</name>
    <name type="synonym">Agaricus chlorophos</name>
    <dbReference type="NCBI Taxonomy" id="658473"/>
    <lineage>
        <taxon>Eukaryota</taxon>
        <taxon>Fungi</taxon>
        <taxon>Dikarya</taxon>
        <taxon>Basidiomycota</taxon>
        <taxon>Agaricomycotina</taxon>
        <taxon>Agaricomycetes</taxon>
        <taxon>Agaricomycetidae</taxon>
        <taxon>Agaricales</taxon>
        <taxon>Marasmiineae</taxon>
        <taxon>Mycenaceae</taxon>
        <taxon>Mycena</taxon>
    </lineage>
</organism>